<keyword evidence="1" id="KW-0328">Glycosyltransferase</keyword>
<evidence type="ECO:0000256" key="2">
    <source>
        <dbReference type="ARBA" id="ARBA00022679"/>
    </source>
</evidence>
<dbReference type="Proteomes" id="UP000265962">
    <property type="component" value="Unassembled WGS sequence"/>
</dbReference>
<dbReference type="Pfam" id="PF13579">
    <property type="entry name" value="Glyco_trans_4_4"/>
    <property type="match status" value="1"/>
</dbReference>
<organism evidence="4 5">
    <name type="scientific">Propionibacterium ruminifibrarum</name>
    <dbReference type="NCBI Taxonomy" id="1962131"/>
    <lineage>
        <taxon>Bacteria</taxon>
        <taxon>Bacillati</taxon>
        <taxon>Actinomycetota</taxon>
        <taxon>Actinomycetes</taxon>
        <taxon>Propionibacteriales</taxon>
        <taxon>Propionibacteriaceae</taxon>
        <taxon>Propionibacterium</taxon>
    </lineage>
</organism>
<dbReference type="Gene3D" id="3.40.50.2000">
    <property type="entry name" value="Glycogen Phosphorylase B"/>
    <property type="match status" value="2"/>
</dbReference>
<evidence type="ECO:0000259" key="3">
    <source>
        <dbReference type="Pfam" id="PF13579"/>
    </source>
</evidence>
<evidence type="ECO:0000313" key="4">
    <source>
        <dbReference type="EMBL" id="SPF68203.1"/>
    </source>
</evidence>
<dbReference type="GO" id="GO:0016758">
    <property type="term" value="F:hexosyltransferase activity"/>
    <property type="evidence" value="ECO:0007669"/>
    <property type="project" value="TreeGrafter"/>
</dbReference>
<evidence type="ECO:0000313" key="5">
    <source>
        <dbReference type="Proteomes" id="UP000265962"/>
    </source>
</evidence>
<dbReference type="GO" id="GO:1901137">
    <property type="term" value="P:carbohydrate derivative biosynthetic process"/>
    <property type="evidence" value="ECO:0007669"/>
    <property type="project" value="UniProtKB-ARBA"/>
</dbReference>
<accession>A0A375I2G4</accession>
<sequence>MPLSSHESTGTAAGSGVRPLRILHVTECFGAGVGRAVKLRAQGFPDAEHHLLWAGEETPVASEWASSVPLPRTILPRIAAIRRRVRELGPDIVHAHSSWAGVYTRTGRIGAPVVYEPHCFKFEDPSLPPPSRIAFQCAERALMARTAAVGVLSPHERAIVRGMRRDLPVVEVPNVPTIRPEQVGFRHADLRRMVMVGRIVPQKDPRFYIDVVRRLRLAGVALEAVWIGDGDAALCRLLSGAGIRVTGWLGASEIEDLLRGAVYVHSACYEGFPLSILDAAACEAPVVARRIPAIEHTGLLMASAPADVASLVERLVHDEGEFAEARARGRRLLHSHSLPHLADALTVLYSEALNP</sequence>
<proteinExistence type="predicted"/>
<dbReference type="PANTHER" id="PTHR45947:SF3">
    <property type="entry name" value="SULFOQUINOVOSYL TRANSFERASE SQD2"/>
    <property type="match status" value="1"/>
</dbReference>
<dbReference type="AlphaFoldDB" id="A0A375I2G4"/>
<dbReference type="Pfam" id="PF13692">
    <property type="entry name" value="Glyco_trans_1_4"/>
    <property type="match status" value="1"/>
</dbReference>
<keyword evidence="5" id="KW-1185">Reference proteome</keyword>
<keyword evidence="2 4" id="KW-0808">Transferase</keyword>
<dbReference type="InterPro" id="IPR050194">
    <property type="entry name" value="Glycosyltransferase_grp1"/>
</dbReference>
<evidence type="ECO:0000256" key="1">
    <source>
        <dbReference type="ARBA" id="ARBA00022676"/>
    </source>
</evidence>
<dbReference type="InterPro" id="IPR028098">
    <property type="entry name" value="Glyco_trans_4-like_N"/>
</dbReference>
<name>A0A375I2G4_9ACTN</name>
<dbReference type="SUPFAM" id="SSF53756">
    <property type="entry name" value="UDP-Glycosyltransferase/glycogen phosphorylase"/>
    <property type="match status" value="1"/>
</dbReference>
<dbReference type="PANTHER" id="PTHR45947">
    <property type="entry name" value="SULFOQUINOVOSYL TRANSFERASE SQD2"/>
    <property type="match status" value="1"/>
</dbReference>
<feature type="domain" description="Glycosyltransferase subfamily 4-like N-terminal" evidence="3">
    <location>
        <begin position="59"/>
        <end position="174"/>
    </location>
</feature>
<dbReference type="EMBL" id="OMOH01000004">
    <property type="protein sequence ID" value="SPF68203.1"/>
    <property type="molecule type" value="Genomic_DNA"/>
</dbReference>
<dbReference type="RefSeq" id="WP_220474347.1">
    <property type="nucleotide sequence ID" value="NZ_OMOH01000004.1"/>
</dbReference>
<protein>
    <submittedName>
        <fullName evidence="4">Glycosyltransferase subfamily 4-like, N-terminal domain</fullName>
    </submittedName>
</protein>
<gene>
    <name evidence="4" type="ORF">PROPJV5_1146</name>
</gene>
<reference evidence="5" key="1">
    <citation type="submission" date="2018-02" db="EMBL/GenBank/DDBJ databases">
        <authorList>
            <person name="Hornung B."/>
        </authorList>
    </citation>
    <scope>NUCLEOTIDE SEQUENCE [LARGE SCALE GENOMIC DNA]</scope>
</reference>